<evidence type="ECO:0000256" key="3">
    <source>
        <dbReference type="ARBA" id="ARBA00023125"/>
    </source>
</evidence>
<dbReference type="InterPro" id="IPR010982">
    <property type="entry name" value="Lambda_DNA-bd_dom_sf"/>
</dbReference>
<dbReference type="PRINTS" id="PR00036">
    <property type="entry name" value="HTHLACI"/>
</dbReference>
<dbReference type="PROSITE" id="PS50932">
    <property type="entry name" value="HTH_LACI_2"/>
    <property type="match status" value="1"/>
</dbReference>
<evidence type="ECO:0000256" key="1">
    <source>
        <dbReference type="ARBA" id="ARBA00022491"/>
    </source>
</evidence>
<protein>
    <submittedName>
        <fullName evidence="6">Transcriptional regulator, LacI family</fullName>
    </submittedName>
</protein>
<keyword evidence="3" id="KW-0238">DNA-binding</keyword>
<dbReference type="Gene3D" id="3.40.50.2300">
    <property type="match status" value="2"/>
</dbReference>
<dbReference type="InterPro" id="IPR046335">
    <property type="entry name" value="LacI/GalR-like_sensor"/>
</dbReference>
<dbReference type="PANTHER" id="PTHR30146:SF148">
    <property type="entry name" value="HTH-TYPE TRANSCRIPTIONAL REPRESSOR PURR-RELATED"/>
    <property type="match status" value="1"/>
</dbReference>
<dbReference type="SMART" id="SM00354">
    <property type="entry name" value="HTH_LACI"/>
    <property type="match status" value="1"/>
</dbReference>
<dbReference type="Pfam" id="PF13377">
    <property type="entry name" value="Peripla_BP_3"/>
    <property type="match status" value="1"/>
</dbReference>
<reference evidence="6" key="1">
    <citation type="submission" date="2020-02" db="EMBL/GenBank/DDBJ databases">
        <authorList>
            <person name="Meier V. D."/>
        </authorList>
    </citation>
    <scope>NUCLEOTIDE SEQUENCE</scope>
    <source>
        <strain evidence="6">AVDCRST_MAG93</strain>
    </source>
</reference>
<dbReference type="InterPro" id="IPR000843">
    <property type="entry name" value="HTH_LacI"/>
</dbReference>
<keyword evidence="1" id="KW-0678">Repressor</keyword>
<dbReference type="PROSITE" id="PS00356">
    <property type="entry name" value="HTH_LACI_1"/>
    <property type="match status" value="1"/>
</dbReference>
<name>A0A6J4KH20_9CHLR</name>
<organism evidence="6">
    <name type="scientific">uncultured Chloroflexia bacterium</name>
    <dbReference type="NCBI Taxonomy" id="1672391"/>
    <lineage>
        <taxon>Bacteria</taxon>
        <taxon>Bacillati</taxon>
        <taxon>Chloroflexota</taxon>
        <taxon>Chloroflexia</taxon>
        <taxon>environmental samples</taxon>
    </lineage>
</organism>
<accession>A0A6J4KH20</accession>
<feature type="non-terminal residue" evidence="6">
    <location>
        <position position="314"/>
    </location>
</feature>
<evidence type="ECO:0000256" key="2">
    <source>
        <dbReference type="ARBA" id="ARBA00023015"/>
    </source>
</evidence>
<dbReference type="InterPro" id="IPR028082">
    <property type="entry name" value="Peripla_BP_I"/>
</dbReference>
<dbReference type="GO" id="GO:0000976">
    <property type="term" value="F:transcription cis-regulatory region binding"/>
    <property type="evidence" value="ECO:0007669"/>
    <property type="project" value="TreeGrafter"/>
</dbReference>
<dbReference type="EMBL" id="CADCTR010001651">
    <property type="protein sequence ID" value="CAA9305672.1"/>
    <property type="molecule type" value="Genomic_DNA"/>
</dbReference>
<dbReference type="PANTHER" id="PTHR30146">
    <property type="entry name" value="LACI-RELATED TRANSCRIPTIONAL REPRESSOR"/>
    <property type="match status" value="1"/>
</dbReference>
<dbReference type="SUPFAM" id="SSF53822">
    <property type="entry name" value="Periplasmic binding protein-like I"/>
    <property type="match status" value="1"/>
</dbReference>
<evidence type="ECO:0000256" key="4">
    <source>
        <dbReference type="ARBA" id="ARBA00023163"/>
    </source>
</evidence>
<gene>
    <name evidence="6" type="ORF">AVDCRST_MAG93-4899</name>
</gene>
<feature type="domain" description="HTH lacI-type" evidence="5">
    <location>
        <begin position="24"/>
        <end position="78"/>
    </location>
</feature>
<evidence type="ECO:0000313" key="6">
    <source>
        <dbReference type="EMBL" id="CAA9305672.1"/>
    </source>
</evidence>
<dbReference type="SUPFAM" id="SSF47413">
    <property type="entry name" value="lambda repressor-like DNA-binding domains"/>
    <property type="match status" value="1"/>
</dbReference>
<dbReference type="Gene3D" id="1.10.260.40">
    <property type="entry name" value="lambda repressor-like DNA-binding domains"/>
    <property type="match status" value="1"/>
</dbReference>
<keyword evidence="4" id="KW-0804">Transcription</keyword>
<dbReference type="AlphaFoldDB" id="A0A6J4KH20"/>
<keyword evidence="2" id="KW-0805">Transcription regulation</keyword>
<dbReference type="Pfam" id="PF00356">
    <property type="entry name" value="LacI"/>
    <property type="match status" value="1"/>
</dbReference>
<proteinExistence type="predicted"/>
<dbReference type="CDD" id="cd01392">
    <property type="entry name" value="HTH_LacI"/>
    <property type="match status" value="1"/>
</dbReference>
<dbReference type="GO" id="GO:0003700">
    <property type="term" value="F:DNA-binding transcription factor activity"/>
    <property type="evidence" value="ECO:0007669"/>
    <property type="project" value="TreeGrafter"/>
</dbReference>
<sequence length="314" mass="34039">MLGIAPPTNKVVDTDTMTTIPSIVTIQDVAAHAGVSAMTVSRVINKHQSVASTTRKRVEKAIQELGYVPNTLARSLLHGRTRTIALIVGDISNPFFTQIARGVEDVAQRNGYAVMIGNSDESTAKERRYVDAMVGNRIDGLLIAPAGIDTGQTLKFLSRRGTKFVLIDRDFEGMHADIVMGDSVGGARMLTEHLVGLGHRRIAMITGPLDLSTSRDRLRGYEDVLKQHGIAIDPTLVMESSYKREGGRQAAQRILQLPIEQRPTAVLASNNFLGVGLVETLREAAINVPRDMAVVCFDDIELASALTPFLTVVA</sequence>
<evidence type="ECO:0000259" key="5">
    <source>
        <dbReference type="PROSITE" id="PS50932"/>
    </source>
</evidence>